<dbReference type="EMBL" id="SZYD01000014">
    <property type="protein sequence ID" value="KAD4179243.1"/>
    <property type="molecule type" value="Genomic_DNA"/>
</dbReference>
<sequence>METLEFGFEYIKMKENERVDDFAAKIGGLVSNVASLGLIWEEKKLVRKILGFAPPKCIPLVTSIKQFADLKTIPFQEAIGSTSDNRGKGKADNSGVSSKGKNQQQD</sequence>
<evidence type="ECO:0000256" key="1">
    <source>
        <dbReference type="SAM" id="MobiDB-lite"/>
    </source>
</evidence>
<gene>
    <name evidence="2" type="ORF">E3N88_27834</name>
</gene>
<dbReference type="AlphaFoldDB" id="A0A5N6MXS8"/>
<evidence type="ECO:0000313" key="2">
    <source>
        <dbReference type="EMBL" id="KAD4179243.1"/>
    </source>
</evidence>
<feature type="region of interest" description="Disordered" evidence="1">
    <location>
        <begin position="79"/>
        <end position="106"/>
    </location>
</feature>
<dbReference type="OrthoDB" id="850927at2759"/>
<evidence type="ECO:0000313" key="3">
    <source>
        <dbReference type="Proteomes" id="UP000326396"/>
    </source>
</evidence>
<protein>
    <submittedName>
        <fullName evidence="2">Uncharacterized protein</fullName>
    </submittedName>
</protein>
<reference evidence="2 3" key="1">
    <citation type="submission" date="2019-05" db="EMBL/GenBank/DDBJ databases">
        <title>Mikania micrantha, genome provides insights into the molecular mechanism of rapid growth.</title>
        <authorList>
            <person name="Liu B."/>
        </authorList>
    </citation>
    <scope>NUCLEOTIDE SEQUENCE [LARGE SCALE GENOMIC DNA]</scope>
    <source>
        <strain evidence="2">NLD-2019</strain>
        <tissue evidence="2">Leaf</tissue>
    </source>
</reference>
<proteinExistence type="predicted"/>
<dbReference type="Proteomes" id="UP000326396">
    <property type="component" value="Linkage Group LG4"/>
</dbReference>
<comment type="caution">
    <text evidence="2">The sequence shown here is derived from an EMBL/GenBank/DDBJ whole genome shotgun (WGS) entry which is preliminary data.</text>
</comment>
<feature type="compositionally biased region" description="Polar residues" evidence="1">
    <location>
        <begin position="94"/>
        <end position="106"/>
    </location>
</feature>
<accession>A0A5N6MXS8</accession>
<organism evidence="2 3">
    <name type="scientific">Mikania micrantha</name>
    <name type="common">bitter vine</name>
    <dbReference type="NCBI Taxonomy" id="192012"/>
    <lineage>
        <taxon>Eukaryota</taxon>
        <taxon>Viridiplantae</taxon>
        <taxon>Streptophyta</taxon>
        <taxon>Embryophyta</taxon>
        <taxon>Tracheophyta</taxon>
        <taxon>Spermatophyta</taxon>
        <taxon>Magnoliopsida</taxon>
        <taxon>eudicotyledons</taxon>
        <taxon>Gunneridae</taxon>
        <taxon>Pentapetalae</taxon>
        <taxon>asterids</taxon>
        <taxon>campanulids</taxon>
        <taxon>Asterales</taxon>
        <taxon>Asteraceae</taxon>
        <taxon>Asteroideae</taxon>
        <taxon>Heliantheae alliance</taxon>
        <taxon>Eupatorieae</taxon>
        <taxon>Mikania</taxon>
    </lineage>
</organism>
<name>A0A5N6MXS8_9ASTR</name>
<keyword evidence="3" id="KW-1185">Reference proteome</keyword>